<gene>
    <name evidence="1" type="ORF">SCLCIDRAFT_266665</name>
</gene>
<dbReference type="HOGENOM" id="CLU_1826434_0_0_1"/>
<proteinExistence type="predicted"/>
<name>A0A0C2Z2N6_9AGAM</name>
<evidence type="ECO:0000313" key="1">
    <source>
        <dbReference type="EMBL" id="KIM56103.1"/>
    </source>
</evidence>
<protein>
    <submittedName>
        <fullName evidence="1">Uncharacterized protein</fullName>
    </submittedName>
</protein>
<keyword evidence="2" id="KW-1185">Reference proteome</keyword>
<evidence type="ECO:0000313" key="2">
    <source>
        <dbReference type="Proteomes" id="UP000053989"/>
    </source>
</evidence>
<reference evidence="2" key="2">
    <citation type="submission" date="2015-01" db="EMBL/GenBank/DDBJ databases">
        <title>Evolutionary Origins and Diversification of the Mycorrhizal Mutualists.</title>
        <authorList>
            <consortium name="DOE Joint Genome Institute"/>
            <consortium name="Mycorrhizal Genomics Consortium"/>
            <person name="Kohler A."/>
            <person name="Kuo A."/>
            <person name="Nagy L.G."/>
            <person name="Floudas D."/>
            <person name="Copeland A."/>
            <person name="Barry K.W."/>
            <person name="Cichocki N."/>
            <person name="Veneault-Fourrey C."/>
            <person name="LaButti K."/>
            <person name="Lindquist E.A."/>
            <person name="Lipzen A."/>
            <person name="Lundell T."/>
            <person name="Morin E."/>
            <person name="Murat C."/>
            <person name="Riley R."/>
            <person name="Ohm R."/>
            <person name="Sun H."/>
            <person name="Tunlid A."/>
            <person name="Henrissat B."/>
            <person name="Grigoriev I.V."/>
            <person name="Hibbett D.S."/>
            <person name="Martin F."/>
        </authorList>
    </citation>
    <scope>NUCLEOTIDE SEQUENCE [LARGE SCALE GENOMIC DNA]</scope>
    <source>
        <strain evidence="2">Foug A</strain>
    </source>
</reference>
<sequence>MLVMGIPCTENVYTGLDGATTSAKHAHLAYISRKNSVMRPLQVACLRVETCQTRQSSKCRWKTDVVACRPSYAELVSLHDDSVGSAFGATLYLYFPIIARIAGSKGRSEVGGARGTRYLPSPTALFSGNQVESYRNTGPEY</sequence>
<accession>A0A0C2Z2N6</accession>
<reference evidence="1 2" key="1">
    <citation type="submission" date="2014-04" db="EMBL/GenBank/DDBJ databases">
        <authorList>
            <consortium name="DOE Joint Genome Institute"/>
            <person name="Kuo A."/>
            <person name="Kohler A."/>
            <person name="Nagy L.G."/>
            <person name="Floudas D."/>
            <person name="Copeland A."/>
            <person name="Barry K.W."/>
            <person name="Cichocki N."/>
            <person name="Veneault-Fourrey C."/>
            <person name="LaButti K."/>
            <person name="Lindquist E.A."/>
            <person name="Lipzen A."/>
            <person name="Lundell T."/>
            <person name="Morin E."/>
            <person name="Murat C."/>
            <person name="Sun H."/>
            <person name="Tunlid A."/>
            <person name="Henrissat B."/>
            <person name="Grigoriev I.V."/>
            <person name="Hibbett D.S."/>
            <person name="Martin F."/>
            <person name="Nordberg H.P."/>
            <person name="Cantor M.N."/>
            <person name="Hua S.X."/>
        </authorList>
    </citation>
    <scope>NUCLEOTIDE SEQUENCE [LARGE SCALE GENOMIC DNA]</scope>
    <source>
        <strain evidence="1 2">Foug A</strain>
    </source>
</reference>
<dbReference type="Proteomes" id="UP000053989">
    <property type="component" value="Unassembled WGS sequence"/>
</dbReference>
<dbReference type="AlphaFoldDB" id="A0A0C2Z2N6"/>
<dbReference type="EMBL" id="KN822123">
    <property type="protein sequence ID" value="KIM56103.1"/>
    <property type="molecule type" value="Genomic_DNA"/>
</dbReference>
<organism evidence="1 2">
    <name type="scientific">Scleroderma citrinum Foug A</name>
    <dbReference type="NCBI Taxonomy" id="1036808"/>
    <lineage>
        <taxon>Eukaryota</taxon>
        <taxon>Fungi</taxon>
        <taxon>Dikarya</taxon>
        <taxon>Basidiomycota</taxon>
        <taxon>Agaricomycotina</taxon>
        <taxon>Agaricomycetes</taxon>
        <taxon>Agaricomycetidae</taxon>
        <taxon>Boletales</taxon>
        <taxon>Sclerodermatineae</taxon>
        <taxon>Sclerodermataceae</taxon>
        <taxon>Scleroderma</taxon>
    </lineage>
</organism>
<dbReference type="InParanoid" id="A0A0C2Z2N6"/>